<sequence>MGVYLSIYRLPIEPALDILTLRRWFEYIDLDRPAFRNRAYRFRLWILLTRTAILRDPFVSGRRIERFI</sequence>
<dbReference type="EMBL" id="PDEQ01000005">
    <property type="protein sequence ID" value="PEN13296.1"/>
    <property type="molecule type" value="Genomic_DNA"/>
</dbReference>
<protein>
    <submittedName>
        <fullName evidence="1">Uncharacterized protein</fullName>
    </submittedName>
</protein>
<evidence type="ECO:0000313" key="2">
    <source>
        <dbReference type="Proteomes" id="UP000220102"/>
    </source>
</evidence>
<accession>A0A2A8CXB8</accession>
<dbReference type="AlphaFoldDB" id="A0A2A8CXB8"/>
<proteinExistence type="predicted"/>
<comment type="caution">
    <text evidence="1">The sequence shown here is derived from an EMBL/GenBank/DDBJ whole genome shotgun (WGS) entry which is preliminary data.</text>
</comment>
<evidence type="ECO:0000313" key="1">
    <source>
        <dbReference type="EMBL" id="PEN13296.1"/>
    </source>
</evidence>
<reference evidence="1 2" key="1">
    <citation type="submission" date="2017-10" db="EMBL/GenBank/DDBJ databases">
        <title>Draft genome of Longibacter Salinarum.</title>
        <authorList>
            <person name="Goh K.M."/>
            <person name="Shamsir M.S."/>
            <person name="Lim S.W."/>
        </authorList>
    </citation>
    <scope>NUCLEOTIDE SEQUENCE [LARGE SCALE GENOMIC DNA]</scope>
    <source>
        <strain evidence="1 2">KCTC 52045</strain>
    </source>
</reference>
<organism evidence="1 2">
    <name type="scientific">Longibacter salinarum</name>
    <dbReference type="NCBI Taxonomy" id="1850348"/>
    <lineage>
        <taxon>Bacteria</taxon>
        <taxon>Pseudomonadati</taxon>
        <taxon>Rhodothermota</taxon>
        <taxon>Rhodothermia</taxon>
        <taxon>Rhodothermales</taxon>
        <taxon>Salisaetaceae</taxon>
        <taxon>Longibacter</taxon>
    </lineage>
</organism>
<name>A0A2A8CXB8_9BACT</name>
<dbReference type="Proteomes" id="UP000220102">
    <property type="component" value="Unassembled WGS sequence"/>
</dbReference>
<keyword evidence="2" id="KW-1185">Reference proteome</keyword>
<gene>
    <name evidence="1" type="ORF">CRI94_11705</name>
</gene>